<sequence length="399" mass="45563">MFRVFVEMGKKREAVSACEKLTANPVVVHDAIHREPPSSITYLIEACHRELLSLLSDEDRKQLQNCELPLSPASIFKLYYMLNEYTLALKYYTNETQSPDLSEMKISCLRLAGNELVEMGRGDESDTYFTQFLAMLQTKEGFLDKPFHAQCATLARYSSANQYYIFRSLGRIMEHERGNLDGATQCYERCLKLDADLSLDQDLVATLNELYRSKALTGDIENQDSCERLMSHDLDLFQELFQEFAELSIFEEWSFASSLLELECYHEAVEHFENVIKRAGDEPMVYTDVDKPSIDVYLRREIETSGSITITVKVHAFYELILTYMKLNEVGKAQEVALGLENYVERFQLTPEYSLALSTLGYANKLIGNKQKAAEIFVSVLEINPGHLPVTEALESLCV</sequence>
<dbReference type="EMBL" id="CACRXK020023780">
    <property type="protein sequence ID" value="CAB4038084.1"/>
    <property type="molecule type" value="Genomic_DNA"/>
</dbReference>
<dbReference type="SUPFAM" id="SSF48452">
    <property type="entry name" value="TPR-like"/>
    <property type="match status" value="1"/>
</dbReference>
<evidence type="ECO:0000313" key="1">
    <source>
        <dbReference type="EMBL" id="CAB4038084.1"/>
    </source>
</evidence>
<name>A0A6S7K5Y2_PARCT</name>
<evidence type="ECO:0000313" key="2">
    <source>
        <dbReference type="Proteomes" id="UP001152795"/>
    </source>
</evidence>
<keyword evidence="2" id="KW-1185">Reference proteome</keyword>
<dbReference type="AlphaFoldDB" id="A0A6S7K5Y2"/>
<dbReference type="OrthoDB" id="10607745at2759"/>
<comment type="caution">
    <text evidence="1">The sequence shown here is derived from an EMBL/GenBank/DDBJ whole genome shotgun (WGS) entry which is preliminary data.</text>
</comment>
<organism evidence="1 2">
    <name type="scientific">Paramuricea clavata</name>
    <name type="common">Red gorgonian</name>
    <name type="synonym">Violescent sea-whip</name>
    <dbReference type="NCBI Taxonomy" id="317549"/>
    <lineage>
        <taxon>Eukaryota</taxon>
        <taxon>Metazoa</taxon>
        <taxon>Cnidaria</taxon>
        <taxon>Anthozoa</taxon>
        <taxon>Octocorallia</taxon>
        <taxon>Malacalcyonacea</taxon>
        <taxon>Plexauridae</taxon>
        <taxon>Paramuricea</taxon>
    </lineage>
</organism>
<reference evidence="1" key="1">
    <citation type="submission" date="2020-04" db="EMBL/GenBank/DDBJ databases">
        <authorList>
            <person name="Alioto T."/>
            <person name="Alioto T."/>
            <person name="Gomez Garrido J."/>
        </authorList>
    </citation>
    <scope>NUCLEOTIDE SEQUENCE</scope>
    <source>
        <strain evidence="1">A484AB</strain>
    </source>
</reference>
<protein>
    <submittedName>
        <fullName evidence="1">---NA</fullName>
    </submittedName>
</protein>
<dbReference type="Gene3D" id="1.25.40.10">
    <property type="entry name" value="Tetratricopeptide repeat domain"/>
    <property type="match status" value="2"/>
</dbReference>
<gene>
    <name evidence="1" type="ORF">PACLA_8A019478</name>
</gene>
<dbReference type="Proteomes" id="UP001152795">
    <property type="component" value="Unassembled WGS sequence"/>
</dbReference>
<proteinExistence type="predicted"/>
<accession>A0A6S7K5Y2</accession>
<dbReference type="SMART" id="SM00028">
    <property type="entry name" value="TPR"/>
    <property type="match status" value="3"/>
</dbReference>
<dbReference type="PROSITE" id="PS50005">
    <property type="entry name" value="TPR"/>
    <property type="match status" value="1"/>
</dbReference>
<dbReference type="InterPro" id="IPR011990">
    <property type="entry name" value="TPR-like_helical_dom_sf"/>
</dbReference>
<dbReference type="InterPro" id="IPR019734">
    <property type="entry name" value="TPR_rpt"/>
</dbReference>